<keyword evidence="3" id="KW-1185">Reference proteome</keyword>
<dbReference type="InterPro" id="IPR036661">
    <property type="entry name" value="Luciferase-like_sf"/>
</dbReference>
<dbReference type="AlphaFoldDB" id="A0A172Q6J9"/>
<feature type="region of interest" description="Disordered" evidence="1">
    <location>
        <begin position="1"/>
        <end position="21"/>
    </location>
</feature>
<name>A0A172Q6J9_9STRE</name>
<proteinExistence type="predicted"/>
<gene>
    <name evidence="2" type="ORF">A0O21_03250</name>
</gene>
<dbReference type="KEGG" id="spat:A0O21_03250"/>
<dbReference type="STRING" id="1811193.A0O21_03250"/>
<evidence type="ECO:0000313" key="3">
    <source>
        <dbReference type="Proteomes" id="UP000077317"/>
    </source>
</evidence>
<evidence type="ECO:0000256" key="1">
    <source>
        <dbReference type="SAM" id="MobiDB-lite"/>
    </source>
</evidence>
<dbReference type="SUPFAM" id="SSF51679">
    <property type="entry name" value="Bacterial luciferase-like"/>
    <property type="match status" value="1"/>
</dbReference>
<dbReference type="GO" id="GO:0016705">
    <property type="term" value="F:oxidoreductase activity, acting on paired donors, with incorporation or reduction of molecular oxygen"/>
    <property type="evidence" value="ECO:0007669"/>
    <property type="project" value="InterPro"/>
</dbReference>
<feature type="compositionally biased region" description="Polar residues" evidence="1">
    <location>
        <begin position="1"/>
        <end position="19"/>
    </location>
</feature>
<accession>A0A172Q6J9</accession>
<dbReference type="EMBL" id="CP014699">
    <property type="protein sequence ID" value="AND79109.1"/>
    <property type="molecule type" value="Genomic_DNA"/>
</dbReference>
<protein>
    <submittedName>
        <fullName evidence="2">Uncharacterized protein</fullName>
    </submittedName>
</protein>
<dbReference type="Proteomes" id="UP000077317">
    <property type="component" value="Chromosome"/>
</dbReference>
<reference evidence="2 3" key="1">
    <citation type="journal article" date="2016" name="Int. J. Syst. Evol. Microbiol.">
        <title>Streptococcuspantholopis sp. nov., isolated from faeces of the Tibetan antelope (Pantholops hodgsonii).</title>
        <authorList>
            <person name="Bai X."/>
            <person name="Xiong Y."/>
            <person name="Lu S."/>
            <person name="Jin D."/>
            <person name="Lai X."/>
            <person name="Yang J."/>
            <person name="Niu L."/>
            <person name="Hu S."/>
            <person name="Meng X."/>
            <person name="Pu J."/>
            <person name="Ye C."/>
            <person name="Xu J."/>
        </authorList>
    </citation>
    <scope>NUCLEOTIDE SEQUENCE [LARGE SCALE GENOMIC DNA]</scope>
    <source>
        <strain evidence="2 3">TA 26</strain>
    </source>
</reference>
<evidence type="ECO:0000313" key="2">
    <source>
        <dbReference type="EMBL" id="AND79109.1"/>
    </source>
</evidence>
<sequence>MIRQMSANSLVGDQNALSKQTKELSQRVQIDELMVNSFIYDQEAQVRFYELLAEGVNDYKSERLETKK</sequence>
<reference evidence="3" key="2">
    <citation type="submission" date="2016-03" db="EMBL/GenBank/DDBJ databases">
        <title>Streptococcus antelopensis sp. nov., isolated from the feces of the Tibetan antelope (Pantholops hodgsonii) in Hoh Xil National Nature Reserve, Qinghai, China.</title>
        <authorList>
            <person name="Bai X."/>
        </authorList>
    </citation>
    <scope>NUCLEOTIDE SEQUENCE [LARGE SCALE GENOMIC DNA]</scope>
    <source>
        <strain evidence="3">TA 26</strain>
    </source>
</reference>
<organism evidence="2 3">
    <name type="scientific">Streptococcus pantholopis</name>
    <dbReference type="NCBI Taxonomy" id="1811193"/>
    <lineage>
        <taxon>Bacteria</taxon>
        <taxon>Bacillati</taxon>
        <taxon>Bacillota</taxon>
        <taxon>Bacilli</taxon>
        <taxon>Lactobacillales</taxon>
        <taxon>Streptococcaceae</taxon>
        <taxon>Streptococcus</taxon>
    </lineage>
</organism>